<dbReference type="OrthoDB" id="299620at2759"/>
<dbReference type="SMART" id="SM00847">
    <property type="entry name" value="HA2"/>
    <property type="match status" value="1"/>
</dbReference>
<dbReference type="Pfam" id="PF00271">
    <property type="entry name" value="Helicase_C"/>
    <property type="match status" value="1"/>
</dbReference>
<protein>
    <recommendedName>
        <fullName evidence="19">ATP-dependent RNA helicase</fullName>
    </recommendedName>
</protein>
<dbReference type="GO" id="GO:0016787">
    <property type="term" value="F:hydrolase activity"/>
    <property type="evidence" value="ECO:0007669"/>
    <property type="project" value="UniProtKB-KW"/>
</dbReference>
<dbReference type="InterPro" id="IPR001841">
    <property type="entry name" value="Znf_RING"/>
</dbReference>
<proteinExistence type="inferred from homology"/>
<dbReference type="GO" id="GO:0016740">
    <property type="term" value="F:transferase activity"/>
    <property type="evidence" value="ECO:0007669"/>
    <property type="project" value="UniProtKB-KW"/>
</dbReference>
<keyword evidence="6" id="KW-0833">Ubl conjugation pathway</keyword>
<dbReference type="CDD" id="cd22585">
    <property type="entry name" value="Rcat_RBR_DEAH12-like"/>
    <property type="match status" value="1"/>
</dbReference>
<dbReference type="InterPro" id="IPR014001">
    <property type="entry name" value="Helicase_ATP-bd"/>
</dbReference>
<dbReference type="InterPro" id="IPR007502">
    <property type="entry name" value="Helicase-assoc_dom"/>
</dbReference>
<feature type="domain" description="RING-type" evidence="16">
    <location>
        <begin position="1694"/>
        <end position="1903"/>
    </location>
</feature>
<keyword evidence="2" id="KW-0479">Metal-binding</keyword>
<evidence type="ECO:0008006" key="19">
    <source>
        <dbReference type="Google" id="ProtNLM"/>
    </source>
</evidence>
<evidence type="ECO:0000259" key="15">
    <source>
        <dbReference type="PROSITE" id="PS51194"/>
    </source>
</evidence>
<feature type="domain" description="Helicase C-terminal" evidence="15">
    <location>
        <begin position="667"/>
        <end position="846"/>
    </location>
</feature>
<accession>A0A8S1T771</accession>
<keyword evidence="3" id="KW-0677">Repeat</keyword>
<dbReference type="Pfam" id="PF13445">
    <property type="entry name" value="zf-RING_UBOX"/>
    <property type="match status" value="1"/>
</dbReference>
<evidence type="ECO:0000256" key="8">
    <source>
        <dbReference type="ARBA" id="ARBA00022806"/>
    </source>
</evidence>
<dbReference type="SMART" id="SM00647">
    <property type="entry name" value="IBR"/>
    <property type="match status" value="2"/>
</dbReference>
<feature type="domain" description="RING-type" evidence="13">
    <location>
        <begin position="1698"/>
        <end position="1738"/>
    </location>
</feature>
<evidence type="ECO:0000313" key="17">
    <source>
        <dbReference type="EMBL" id="CAD8146502.1"/>
    </source>
</evidence>
<evidence type="ECO:0000256" key="7">
    <source>
        <dbReference type="ARBA" id="ARBA00022801"/>
    </source>
</evidence>
<evidence type="ECO:0000259" key="14">
    <source>
        <dbReference type="PROSITE" id="PS51192"/>
    </source>
</evidence>
<dbReference type="PANTHER" id="PTHR18934">
    <property type="entry name" value="ATP-DEPENDENT RNA HELICASE"/>
    <property type="match status" value="1"/>
</dbReference>
<evidence type="ECO:0000259" key="16">
    <source>
        <dbReference type="PROSITE" id="PS51873"/>
    </source>
</evidence>
<keyword evidence="5 12" id="KW-0863">Zinc-finger</keyword>
<evidence type="ECO:0000256" key="1">
    <source>
        <dbReference type="ARBA" id="ARBA00022679"/>
    </source>
</evidence>
<keyword evidence="4" id="KW-0547">Nucleotide-binding</keyword>
<dbReference type="GO" id="GO:0004386">
    <property type="term" value="F:helicase activity"/>
    <property type="evidence" value="ECO:0007669"/>
    <property type="project" value="UniProtKB-KW"/>
</dbReference>
<dbReference type="GO" id="GO:0005524">
    <property type="term" value="F:ATP binding"/>
    <property type="evidence" value="ECO:0007669"/>
    <property type="project" value="UniProtKB-KW"/>
</dbReference>
<evidence type="ECO:0000256" key="4">
    <source>
        <dbReference type="ARBA" id="ARBA00022741"/>
    </source>
</evidence>
<keyword evidence="1" id="KW-0808">Transferase</keyword>
<dbReference type="CDD" id="cd17917">
    <property type="entry name" value="DEXHc_RHA-like"/>
    <property type="match status" value="1"/>
</dbReference>
<evidence type="ECO:0000256" key="2">
    <source>
        <dbReference type="ARBA" id="ARBA00022723"/>
    </source>
</evidence>
<keyword evidence="18" id="KW-1185">Reference proteome</keyword>
<dbReference type="Pfam" id="PF01485">
    <property type="entry name" value="IBR"/>
    <property type="match status" value="1"/>
</dbReference>
<dbReference type="GO" id="GO:0003723">
    <property type="term" value="F:RNA binding"/>
    <property type="evidence" value="ECO:0007669"/>
    <property type="project" value="TreeGrafter"/>
</dbReference>
<evidence type="ECO:0000256" key="9">
    <source>
        <dbReference type="ARBA" id="ARBA00022833"/>
    </source>
</evidence>
<comment type="caution">
    <text evidence="17">The sequence shown here is derived from an EMBL/GenBank/DDBJ whole genome shotgun (WGS) entry which is preliminary data.</text>
</comment>
<dbReference type="CDD" id="cd20335">
    <property type="entry name" value="BRcat_RBR"/>
    <property type="match status" value="1"/>
</dbReference>
<name>A0A8S1T771_PAROT</name>
<dbReference type="InterPro" id="IPR001650">
    <property type="entry name" value="Helicase_C-like"/>
</dbReference>
<dbReference type="InterPro" id="IPR017907">
    <property type="entry name" value="Znf_RING_CS"/>
</dbReference>
<dbReference type="Pfam" id="PF22191">
    <property type="entry name" value="IBR_1"/>
    <property type="match status" value="1"/>
</dbReference>
<dbReference type="EMBL" id="CAJJDP010000018">
    <property type="protein sequence ID" value="CAD8146502.1"/>
    <property type="molecule type" value="Genomic_DNA"/>
</dbReference>
<evidence type="ECO:0000256" key="5">
    <source>
        <dbReference type="ARBA" id="ARBA00022771"/>
    </source>
</evidence>
<dbReference type="PROSITE" id="PS51192">
    <property type="entry name" value="HELICASE_ATP_BIND_1"/>
    <property type="match status" value="1"/>
</dbReference>
<keyword evidence="7" id="KW-0378">Hydrolase</keyword>
<dbReference type="InterPro" id="IPR044066">
    <property type="entry name" value="TRIAD_supradom"/>
</dbReference>
<dbReference type="SMART" id="SM00487">
    <property type="entry name" value="DEXDc"/>
    <property type="match status" value="1"/>
</dbReference>
<organism evidence="17 18">
    <name type="scientific">Paramecium octaurelia</name>
    <dbReference type="NCBI Taxonomy" id="43137"/>
    <lineage>
        <taxon>Eukaryota</taxon>
        <taxon>Sar</taxon>
        <taxon>Alveolata</taxon>
        <taxon>Ciliophora</taxon>
        <taxon>Intramacronucleata</taxon>
        <taxon>Oligohymenophorea</taxon>
        <taxon>Peniculida</taxon>
        <taxon>Parameciidae</taxon>
        <taxon>Paramecium</taxon>
    </lineage>
</organism>
<dbReference type="PROSITE" id="PS50089">
    <property type="entry name" value="ZF_RING_2"/>
    <property type="match status" value="1"/>
</dbReference>
<keyword evidence="9" id="KW-0862">Zinc</keyword>
<dbReference type="SMART" id="SM00490">
    <property type="entry name" value="HELICc"/>
    <property type="match status" value="1"/>
</dbReference>
<evidence type="ECO:0000256" key="3">
    <source>
        <dbReference type="ARBA" id="ARBA00022737"/>
    </source>
</evidence>
<keyword evidence="8" id="KW-0347">Helicase</keyword>
<dbReference type="InterPro" id="IPR011545">
    <property type="entry name" value="DEAD/DEAH_box_helicase_dom"/>
</dbReference>
<reference evidence="17" key="1">
    <citation type="submission" date="2021-01" db="EMBL/GenBank/DDBJ databases">
        <authorList>
            <consortium name="Genoscope - CEA"/>
            <person name="William W."/>
        </authorList>
    </citation>
    <scope>NUCLEOTIDE SEQUENCE</scope>
</reference>
<evidence type="ECO:0000259" key="13">
    <source>
        <dbReference type="PROSITE" id="PS50089"/>
    </source>
</evidence>
<dbReference type="InterPro" id="IPR002867">
    <property type="entry name" value="IBR_dom"/>
</dbReference>
<dbReference type="PROSITE" id="PS00518">
    <property type="entry name" value="ZF_RING_1"/>
    <property type="match status" value="1"/>
</dbReference>
<dbReference type="SMART" id="SM00184">
    <property type="entry name" value="RING"/>
    <property type="match status" value="1"/>
</dbReference>
<gene>
    <name evidence="17" type="ORF">POCTA_138.1.T0180335</name>
</gene>
<evidence type="ECO:0000256" key="11">
    <source>
        <dbReference type="ARBA" id="ARBA00038040"/>
    </source>
</evidence>
<dbReference type="PROSITE" id="PS51873">
    <property type="entry name" value="TRIAD"/>
    <property type="match status" value="1"/>
</dbReference>
<dbReference type="Proteomes" id="UP000683925">
    <property type="component" value="Unassembled WGS sequence"/>
</dbReference>
<comment type="similarity">
    <text evidence="11">Belongs to the DEAD box helicase family. DEAH subfamily. PRP16 sub-subfamily.</text>
</comment>
<feature type="domain" description="Helicase ATP-binding" evidence="14">
    <location>
        <begin position="489"/>
        <end position="650"/>
    </location>
</feature>
<evidence type="ECO:0000256" key="6">
    <source>
        <dbReference type="ARBA" id="ARBA00022786"/>
    </source>
</evidence>
<sequence length="1903" mass="225566">MNSNAIVNQNTLRDVQMVYQKAIRMISCLKEKHKLITRIRLVDSDKAIFQELAQGMGQLIELLRKGCDVHLIFKQNLPYFEVQLDLEPFIVEPGKMKEYLLRKQLRELGLKNIKFESKECREHNIADDFINQEDEFKRDECAELLKERFDTFKVQDEQAIIEILKKYLKKNLIETYNRELIDIRFYINQDFEIVIEYKINDNQLNLQKKIKRRKWSEIKDAISHFYTYQYLQEITLSMIEQMFYIDEIEFTELSRCVQQIVQDFKSSYNQNLKYPISIYKSSYWDILGILPRSLNTHNRFGQCKIMIIQNQSRLFFLNHQKIIENEQIKNDITLFQTYTQLIADSKQRLEMIKKNVTSGNTQNLIKQKKELIEKLQILPELEQEIYDQEILEKQKSDQQNYYNEEDFILQEEIYDQMKAITDKIEQTKQIYAEYHRVLNKVKNDVINFQGLKTIQENKIYLKNLYKRVLQEKQRVIQKLPIYFKKRELIDNIQQSQAILLIGATGSGKSTQLVQYIYEEIELKGKIMCVEPRMIAARSLAKRVAEEMHTKLGGRVAYLNEYDQLDDENKIIFTQDRIILNILQKDPLLNDYEIVIIDEAHERNMNTDILLGLLKDIMNKRKDLKIIIMSATMDEQLFSRYFQCQAFKVEGKLFDVKIKYQNSYSDRYIEQIYSLIQDKIISKVMNETYTQRHVLVFLAGVDEIHRLLYLFQDYFDMDEFLFLGLHGQMTQDEQFNVFQETRKIKIIFSTRVAETALTINDVSVVIDIGVDRFSEYDQKRGMQITKINWISQAQANQRAGRAGRTRQGKCYRLYSEMEYLTQMQEHKTPEIQRCCLDLVVLRIKSFNKDPFEFEFIQSPNHQAMRDSQQYLIDIKALDEQGNITVLGKFMSQIQTEPRMSRILIEAYYKNVFREALSIICVMLNNQSLYLKNTDISNKIECLHEMGDFFTYSRVYWDFKSLIDSNYSNAQIKQRCLEKGYHYKTLKNCEKAFDEMEKTFSYFDLQLCDNQELKNKILWNSDATRDECVMTCFLTAFYPDLCVYNGNPYIGYTFLKSKRNVRIYGSSTLSLLNHFPKYIICSDLYSSDYFDFCRVAQEVKIEKLKEILKPSQIEEIENFVPDKYQYQQLRNVSSSLLNHLMHTFNQYSYDEQEKRFSYYCNKDLDNGIFEMWSLKPIDLEFYQKDYYEKLKSYLYFRLYGQGMLVYFKHGAQIHDTQQCTQSELAIVQFFSSPFNIGEIQQILNEQHLYYNNLFQINANKFGYCGQIFTNSQESANQITYVLNEKAEQRLKLQNEQQYYERQQLFTIKPRELRNRVIRSSVELIFYGCLNKGFGFVQFNNSEEAEDFLIKTISIVKFKGWQQDLKICQDKNTKIRISNVPYNANEYELLKYLKELAQQKGCSKPHSLHLISNEQVETKDWNQEINKVFEKYTGEKPLHLDIRADKNNYRILVRVMATTNPIKLEEMRKQINFAENVIGCSSVTMKIEYKIIKIISKSILLLNEEKINNIKQQLQAKYSEDLLRIFSSGENMIIIGKNPNLVRQASLMLHGVLNGYQLKVSLRKQVFKQILRNRQFFEDLLSLQDVHGFKFNTGLLQFGKIKVYLNQDSLIEIQNAINSMINQQVSSNLIVSIRNYSFKSLLTIKDNIMFMLQEKYNVSIDFILQKKQIIIYGNNEQAQKCKDHLLKSLSKSPEVQQQNICEICYGELTEKYVLALCNHIFCKSCLYESIKVQNNSPYKCPQQSCDNSISLYDLQQILCEIEFSKLLDQSFKRYKDQHAHEYVGCITPDCEEFFKKLPEDKEQFYYCQSCLQSFCLQCKRNAHPKISCEEAKKLFIDGKDLDESELLKMNIKRCPKCQMGVQKNEGCRHLHCTNCGNHFCWVCLHQANLSQDIYAHLNHYHGGAYE</sequence>
<dbReference type="CDD" id="cd18791">
    <property type="entry name" value="SF2_C_RHA"/>
    <property type="match status" value="1"/>
</dbReference>
<dbReference type="PROSITE" id="PS51194">
    <property type="entry name" value="HELICASE_CTER"/>
    <property type="match status" value="1"/>
</dbReference>
<dbReference type="OMA" id="VEICNKC"/>
<evidence type="ECO:0000256" key="10">
    <source>
        <dbReference type="ARBA" id="ARBA00022840"/>
    </source>
</evidence>
<dbReference type="PANTHER" id="PTHR18934:SF91">
    <property type="entry name" value="PRE-MRNA-SPLICING FACTOR ATP-DEPENDENT RNA HELICASE PRP16"/>
    <property type="match status" value="1"/>
</dbReference>
<dbReference type="InterPro" id="IPR027370">
    <property type="entry name" value="Znf-RING_euk"/>
</dbReference>
<evidence type="ECO:0000313" key="18">
    <source>
        <dbReference type="Proteomes" id="UP000683925"/>
    </source>
</evidence>
<dbReference type="GO" id="GO:0008270">
    <property type="term" value="F:zinc ion binding"/>
    <property type="evidence" value="ECO:0007669"/>
    <property type="project" value="UniProtKB-KW"/>
</dbReference>
<dbReference type="Pfam" id="PF00270">
    <property type="entry name" value="DEAD"/>
    <property type="match status" value="1"/>
</dbReference>
<evidence type="ECO:0000256" key="12">
    <source>
        <dbReference type="PROSITE-ProRule" id="PRU00175"/>
    </source>
</evidence>
<keyword evidence="10" id="KW-0067">ATP-binding</keyword>